<dbReference type="Gramene" id="ONK80263">
    <property type="protein sequence ID" value="ONK80263"/>
    <property type="gene ID" value="A4U43_C01F15710"/>
</dbReference>
<feature type="compositionally biased region" description="Polar residues" evidence="1">
    <location>
        <begin position="40"/>
        <end position="49"/>
    </location>
</feature>
<protein>
    <submittedName>
        <fullName evidence="2">Uncharacterized protein</fullName>
    </submittedName>
</protein>
<evidence type="ECO:0000256" key="1">
    <source>
        <dbReference type="SAM" id="MobiDB-lite"/>
    </source>
</evidence>
<feature type="region of interest" description="Disordered" evidence="1">
    <location>
        <begin position="138"/>
        <end position="172"/>
    </location>
</feature>
<sequence>MVMVTTSSSFARSSSLQPALPTLDTPGCHPSGSVVGPQPAGTSPLVTQRNHLEDVGLVDESSRGRKTTALAVEEDVVNPSTMPEPSRHPGKEPIGVDDSVKERVGTSLIGSNDRGTGGGRSSVEEGQIALIEIQRSYWRNSRQSSSWSSYPAKGEGGKAGGSARGGDERREKVAQVTVRWSWC</sequence>
<reference evidence="3" key="1">
    <citation type="journal article" date="2017" name="Nat. Commun.">
        <title>The asparagus genome sheds light on the origin and evolution of a young Y chromosome.</title>
        <authorList>
            <person name="Harkess A."/>
            <person name="Zhou J."/>
            <person name="Xu C."/>
            <person name="Bowers J.E."/>
            <person name="Van der Hulst R."/>
            <person name="Ayyampalayam S."/>
            <person name="Mercati F."/>
            <person name="Riccardi P."/>
            <person name="McKain M.R."/>
            <person name="Kakrana A."/>
            <person name="Tang H."/>
            <person name="Ray J."/>
            <person name="Groenendijk J."/>
            <person name="Arikit S."/>
            <person name="Mathioni S.M."/>
            <person name="Nakano M."/>
            <person name="Shan H."/>
            <person name="Telgmann-Rauber A."/>
            <person name="Kanno A."/>
            <person name="Yue Z."/>
            <person name="Chen H."/>
            <person name="Li W."/>
            <person name="Chen Y."/>
            <person name="Xu X."/>
            <person name="Zhang Y."/>
            <person name="Luo S."/>
            <person name="Chen H."/>
            <person name="Gao J."/>
            <person name="Mao Z."/>
            <person name="Pires J.C."/>
            <person name="Luo M."/>
            <person name="Kudrna D."/>
            <person name="Wing R.A."/>
            <person name="Meyers B.C."/>
            <person name="Yi K."/>
            <person name="Kong H."/>
            <person name="Lavrijsen P."/>
            <person name="Sunseri F."/>
            <person name="Falavigna A."/>
            <person name="Ye Y."/>
            <person name="Leebens-Mack J.H."/>
            <person name="Chen G."/>
        </authorList>
    </citation>
    <scope>NUCLEOTIDE SEQUENCE [LARGE SCALE GENOMIC DNA]</scope>
    <source>
        <strain evidence="3">cv. DH0086</strain>
    </source>
</reference>
<feature type="compositionally biased region" description="Low complexity" evidence="1">
    <location>
        <begin position="138"/>
        <end position="153"/>
    </location>
</feature>
<proteinExistence type="predicted"/>
<evidence type="ECO:0000313" key="2">
    <source>
        <dbReference type="EMBL" id="ONK80263.1"/>
    </source>
</evidence>
<dbReference type="Proteomes" id="UP000243459">
    <property type="component" value="Chromosome 1"/>
</dbReference>
<name>A0A5P1FRC0_ASPOF</name>
<gene>
    <name evidence="2" type="ORF">A4U43_C01F15710</name>
</gene>
<dbReference type="AlphaFoldDB" id="A0A5P1FRC0"/>
<evidence type="ECO:0000313" key="3">
    <source>
        <dbReference type="Proteomes" id="UP000243459"/>
    </source>
</evidence>
<feature type="region of interest" description="Disordered" evidence="1">
    <location>
        <begin position="1"/>
        <end position="100"/>
    </location>
</feature>
<keyword evidence="3" id="KW-1185">Reference proteome</keyword>
<organism evidence="2 3">
    <name type="scientific">Asparagus officinalis</name>
    <name type="common">Garden asparagus</name>
    <dbReference type="NCBI Taxonomy" id="4686"/>
    <lineage>
        <taxon>Eukaryota</taxon>
        <taxon>Viridiplantae</taxon>
        <taxon>Streptophyta</taxon>
        <taxon>Embryophyta</taxon>
        <taxon>Tracheophyta</taxon>
        <taxon>Spermatophyta</taxon>
        <taxon>Magnoliopsida</taxon>
        <taxon>Liliopsida</taxon>
        <taxon>Asparagales</taxon>
        <taxon>Asparagaceae</taxon>
        <taxon>Asparagoideae</taxon>
        <taxon>Asparagus</taxon>
    </lineage>
</organism>
<dbReference type="EMBL" id="CM007381">
    <property type="protein sequence ID" value="ONK80263.1"/>
    <property type="molecule type" value="Genomic_DNA"/>
</dbReference>
<accession>A0A5P1FRC0</accession>